<reference evidence="2 3" key="2">
    <citation type="submission" date="2020-03" db="EMBL/GenBank/DDBJ databases">
        <authorList>
            <person name="Ichikawa N."/>
            <person name="Kimura A."/>
            <person name="Kitahashi Y."/>
            <person name="Uohara A."/>
        </authorList>
    </citation>
    <scope>NUCLEOTIDE SEQUENCE [LARGE SCALE GENOMIC DNA]</scope>
    <source>
        <strain evidence="2 3">NBRC 105367</strain>
    </source>
</reference>
<protein>
    <submittedName>
        <fullName evidence="2">Uncharacterized protein</fullName>
    </submittedName>
</protein>
<accession>A0A6F8YMY1</accession>
<evidence type="ECO:0000313" key="2">
    <source>
        <dbReference type="EMBL" id="BCB87291.1"/>
    </source>
</evidence>
<evidence type="ECO:0000313" key="3">
    <source>
        <dbReference type="Proteomes" id="UP000503011"/>
    </source>
</evidence>
<dbReference type="KEGG" id="psuu:Psuf_046040"/>
<proteinExistence type="predicted"/>
<organism evidence="2 3">
    <name type="scientific">Phytohabitans suffuscus</name>
    <dbReference type="NCBI Taxonomy" id="624315"/>
    <lineage>
        <taxon>Bacteria</taxon>
        <taxon>Bacillati</taxon>
        <taxon>Actinomycetota</taxon>
        <taxon>Actinomycetes</taxon>
        <taxon>Micromonosporales</taxon>
        <taxon>Micromonosporaceae</taxon>
    </lineage>
</organism>
<feature type="compositionally biased region" description="Low complexity" evidence="1">
    <location>
        <begin position="7"/>
        <end position="16"/>
    </location>
</feature>
<dbReference type="AlphaFoldDB" id="A0A6F8YMY1"/>
<feature type="region of interest" description="Disordered" evidence="1">
    <location>
        <begin position="1"/>
        <end position="31"/>
    </location>
</feature>
<evidence type="ECO:0000256" key="1">
    <source>
        <dbReference type="SAM" id="MobiDB-lite"/>
    </source>
</evidence>
<gene>
    <name evidence="2" type="ORF">Psuf_046040</name>
</gene>
<dbReference type="EMBL" id="AP022871">
    <property type="protein sequence ID" value="BCB87291.1"/>
    <property type="molecule type" value="Genomic_DNA"/>
</dbReference>
<sequence>MVRIRRSAPSSVSSDSGEPTGTIATCRSPPRIAPSPAAGMLAGGLEAGALVAVVPLDVDAAAGSSPLPPEHAPRAATVAIPSENRMILEFLSGFMPTTTIDPPAGFE</sequence>
<dbReference type="Proteomes" id="UP000503011">
    <property type="component" value="Chromosome"/>
</dbReference>
<reference evidence="2 3" key="1">
    <citation type="submission" date="2020-03" db="EMBL/GenBank/DDBJ databases">
        <title>Whole genome shotgun sequence of Phytohabitans suffuscus NBRC 105367.</title>
        <authorList>
            <person name="Komaki H."/>
            <person name="Tamura T."/>
        </authorList>
    </citation>
    <scope>NUCLEOTIDE SEQUENCE [LARGE SCALE GENOMIC DNA]</scope>
    <source>
        <strain evidence="2 3">NBRC 105367</strain>
    </source>
</reference>
<keyword evidence="3" id="KW-1185">Reference proteome</keyword>
<name>A0A6F8YMY1_9ACTN</name>